<dbReference type="VEuPathDB" id="VectorBase:SCAU014762"/>
<accession>A0A1I8Q837</accession>
<feature type="compositionally biased region" description="Basic residues" evidence="1">
    <location>
        <begin position="134"/>
        <end position="153"/>
    </location>
</feature>
<evidence type="ECO:0000313" key="3">
    <source>
        <dbReference type="Proteomes" id="UP000095300"/>
    </source>
</evidence>
<sequence length="243" mass="28146">MDCNDVDGIDDSNEVGNGGDGDETNGDNEGMDYNNDHEVDIPRISYQNQALPLLSHARRSVSQQQQKNFEDHQHQQMSTTGSANILSSRLSPDINALNISSSNLNQQNNQQYLRLQQQQQQQHQHGDHMEQGHHQHQHHNHHQQHNPSHHHHEHQQQTQSHLQSHHQQGKRDILLKIRHQIFERKRLREKGYEAHVINASTTQMSHISALKVGHIYFKSVFVKLKTDLNSKLSVTNYCVDHFI</sequence>
<proteinExistence type="predicted"/>
<feature type="compositionally biased region" description="Low complexity" evidence="1">
    <location>
        <begin position="113"/>
        <end position="123"/>
    </location>
</feature>
<dbReference type="Proteomes" id="UP000095300">
    <property type="component" value="Unassembled WGS sequence"/>
</dbReference>
<feature type="compositionally biased region" description="Basic and acidic residues" evidence="1">
    <location>
        <begin position="124"/>
        <end position="133"/>
    </location>
</feature>
<gene>
    <name evidence="2" type="primary">106086191</name>
</gene>
<protein>
    <submittedName>
        <fullName evidence="2">Uncharacterized protein</fullName>
    </submittedName>
</protein>
<evidence type="ECO:0000256" key="1">
    <source>
        <dbReference type="SAM" id="MobiDB-lite"/>
    </source>
</evidence>
<feature type="compositionally biased region" description="Acidic residues" evidence="1">
    <location>
        <begin position="1"/>
        <end position="13"/>
    </location>
</feature>
<reference evidence="2" key="1">
    <citation type="submission" date="2020-05" db="UniProtKB">
        <authorList>
            <consortium name="EnsemblMetazoa"/>
        </authorList>
    </citation>
    <scope>IDENTIFICATION</scope>
    <source>
        <strain evidence="2">USDA</strain>
    </source>
</reference>
<dbReference type="AlphaFoldDB" id="A0A1I8Q837"/>
<dbReference type="KEGG" id="scac:106086191"/>
<evidence type="ECO:0000313" key="2">
    <source>
        <dbReference type="EnsemblMetazoa" id="SCAU014762-PA"/>
    </source>
</evidence>
<dbReference type="OrthoDB" id="8011316at2759"/>
<feature type="compositionally biased region" description="Acidic residues" evidence="1">
    <location>
        <begin position="20"/>
        <end position="30"/>
    </location>
</feature>
<organism evidence="2 3">
    <name type="scientific">Stomoxys calcitrans</name>
    <name type="common">Stable fly</name>
    <name type="synonym">Conops calcitrans</name>
    <dbReference type="NCBI Taxonomy" id="35570"/>
    <lineage>
        <taxon>Eukaryota</taxon>
        <taxon>Metazoa</taxon>
        <taxon>Ecdysozoa</taxon>
        <taxon>Arthropoda</taxon>
        <taxon>Hexapoda</taxon>
        <taxon>Insecta</taxon>
        <taxon>Pterygota</taxon>
        <taxon>Neoptera</taxon>
        <taxon>Endopterygota</taxon>
        <taxon>Diptera</taxon>
        <taxon>Brachycera</taxon>
        <taxon>Muscomorpha</taxon>
        <taxon>Muscoidea</taxon>
        <taxon>Muscidae</taxon>
        <taxon>Stomoxys</taxon>
    </lineage>
</organism>
<name>A0A1I8Q837_STOCA</name>
<feature type="region of interest" description="Disordered" evidence="1">
    <location>
        <begin position="1"/>
        <end position="37"/>
    </location>
</feature>
<dbReference type="EnsemblMetazoa" id="SCAU014762-RA">
    <property type="protein sequence ID" value="SCAU014762-PA"/>
    <property type="gene ID" value="SCAU014762"/>
</dbReference>
<feature type="region of interest" description="Disordered" evidence="1">
    <location>
        <begin position="58"/>
        <end position="82"/>
    </location>
</feature>
<feature type="region of interest" description="Disordered" evidence="1">
    <location>
        <begin position="113"/>
        <end position="170"/>
    </location>
</feature>
<keyword evidence="3" id="KW-1185">Reference proteome</keyword>